<sequence>MNTLGLPTVRGIGGVALRTRSAIRRRAKTPLLHHFSTRDFATSSTGLPVGVIIVMSPLDSASVVVIRPSTHSGMVLAPRSCCIPHRHHAAAKIGHRRCGATSFACMLHALATGATSAPTLCATPAASLHAAIVVSACVPEVRGGHVHQAPSAALRIESPQSISDDVRRDSNVRAV</sequence>
<protein>
    <submittedName>
        <fullName evidence="1">Uncharacterized protein</fullName>
    </submittedName>
</protein>
<keyword evidence="2" id="KW-1185">Reference proteome</keyword>
<reference evidence="1" key="1">
    <citation type="submission" date="2014-09" db="EMBL/GenBank/DDBJ databases">
        <title>Genome sequence of the luminous mushroom Mycena chlorophos for searching fungal bioluminescence genes.</title>
        <authorList>
            <person name="Tanaka Y."/>
            <person name="Kasuga D."/>
            <person name="Oba Y."/>
            <person name="Hase S."/>
            <person name="Sato K."/>
            <person name="Oba Y."/>
            <person name="Sakakibara Y."/>
        </authorList>
    </citation>
    <scope>NUCLEOTIDE SEQUENCE</scope>
</reference>
<dbReference type="EMBL" id="DF839541">
    <property type="protein sequence ID" value="GAT44044.1"/>
    <property type="molecule type" value="Genomic_DNA"/>
</dbReference>
<evidence type="ECO:0000313" key="1">
    <source>
        <dbReference type="EMBL" id="GAT44044.1"/>
    </source>
</evidence>
<organism evidence="1 2">
    <name type="scientific">Mycena chlorophos</name>
    <name type="common">Agaric fungus</name>
    <name type="synonym">Agaricus chlorophos</name>
    <dbReference type="NCBI Taxonomy" id="658473"/>
    <lineage>
        <taxon>Eukaryota</taxon>
        <taxon>Fungi</taxon>
        <taxon>Dikarya</taxon>
        <taxon>Basidiomycota</taxon>
        <taxon>Agaricomycotina</taxon>
        <taxon>Agaricomycetes</taxon>
        <taxon>Agaricomycetidae</taxon>
        <taxon>Agaricales</taxon>
        <taxon>Marasmiineae</taxon>
        <taxon>Mycenaceae</taxon>
        <taxon>Mycena</taxon>
    </lineage>
</organism>
<name>A0ABQ0KYS3_MYCCL</name>
<dbReference type="Proteomes" id="UP000815677">
    <property type="component" value="Unassembled WGS sequence"/>
</dbReference>
<proteinExistence type="predicted"/>
<gene>
    <name evidence="1" type="ORF">MCHLO_01686</name>
</gene>
<accession>A0ABQ0KYS3</accession>
<evidence type="ECO:0000313" key="2">
    <source>
        <dbReference type="Proteomes" id="UP000815677"/>
    </source>
</evidence>